<dbReference type="SUPFAM" id="SSF51197">
    <property type="entry name" value="Clavaminate synthase-like"/>
    <property type="match status" value="1"/>
</dbReference>
<protein>
    <submittedName>
        <fullName evidence="1">Toxin-antitoxin biofilm protein TabA</fullName>
    </submittedName>
</protein>
<evidence type="ECO:0000313" key="2">
    <source>
        <dbReference type="Proteomes" id="UP000317369"/>
    </source>
</evidence>
<evidence type="ECO:0000313" key="1">
    <source>
        <dbReference type="EMBL" id="QDU34671.1"/>
    </source>
</evidence>
<dbReference type="GO" id="GO:0005829">
    <property type="term" value="C:cytosol"/>
    <property type="evidence" value="ECO:0007669"/>
    <property type="project" value="TreeGrafter"/>
</dbReference>
<dbReference type="Proteomes" id="UP000317369">
    <property type="component" value="Chromosome"/>
</dbReference>
<dbReference type="KEGG" id="pcor:KS4_27420"/>
<gene>
    <name evidence="1" type="primary">tabA</name>
    <name evidence="1" type="ORF">KS4_27420</name>
</gene>
<proteinExistence type="predicted"/>
<keyword evidence="2" id="KW-1185">Reference proteome</keyword>
<dbReference type="PANTHER" id="PTHR34986">
    <property type="entry name" value="EVOLVED BETA-GALACTOSIDASE SUBUNIT BETA"/>
    <property type="match status" value="1"/>
</dbReference>
<dbReference type="NCBIfam" id="TIGR00022">
    <property type="entry name" value="YhcH/YjgK/YiaL family protein"/>
    <property type="match status" value="1"/>
</dbReference>
<dbReference type="OrthoDB" id="9792756at2"/>
<sequence length="156" mass="17829">MIFDKLKNANKYGLLFEGLIRGFKFLREVDISNLNPGRNEISGEDDHGDDFANFDTYTTKDHADARWESHQQYADIQYIVKGTERIGVSRHEDVQIEEVYDPDRDIAFYTGLGSGTEITLNEGDFAVFMPWDVHKPCIAVGDKGEVQKIVVKVRVR</sequence>
<name>A0A517YWS5_9BACT</name>
<organism evidence="1 2">
    <name type="scientific">Poriferisphaera corsica</name>
    <dbReference type="NCBI Taxonomy" id="2528020"/>
    <lineage>
        <taxon>Bacteria</taxon>
        <taxon>Pseudomonadati</taxon>
        <taxon>Planctomycetota</taxon>
        <taxon>Phycisphaerae</taxon>
        <taxon>Phycisphaerales</taxon>
        <taxon>Phycisphaeraceae</taxon>
        <taxon>Poriferisphaera</taxon>
    </lineage>
</organism>
<dbReference type="Pfam" id="PF04074">
    <property type="entry name" value="DUF386"/>
    <property type="match status" value="1"/>
</dbReference>
<dbReference type="AlphaFoldDB" id="A0A517YWS5"/>
<dbReference type="PANTHER" id="PTHR34986:SF1">
    <property type="entry name" value="PROTEIN YIAL"/>
    <property type="match status" value="1"/>
</dbReference>
<reference evidence="1 2" key="1">
    <citation type="submission" date="2019-02" db="EMBL/GenBank/DDBJ databases">
        <title>Deep-cultivation of Planctomycetes and their phenomic and genomic characterization uncovers novel biology.</title>
        <authorList>
            <person name="Wiegand S."/>
            <person name="Jogler M."/>
            <person name="Boedeker C."/>
            <person name="Pinto D."/>
            <person name="Vollmers J."/>
            <person name="Rivas-Marin E."/>
            <person name="Kohn T."/>
            <person name="Peeters S.H."/>
            <person name="Heuer A."/>
            <person name="Rast P."/>
            <person name="Oberbeckmann S."/>
            <person name="Bunk B."/>
            <person name="Jeske O."/>
            <person name="Meyerdierks A."/>
            <person name="Storesund J.E."/>
            <person name="Kallscheuer N."/>
            <person name="Luecker S."/>
            <person name="Lage O.M."/>
            <person name="Pohl T."/>
            <person name="Merkel B.J."/>
            <person name="Hornburger P."/>
            <person name="Mueller R.-W."/>
            <person name="Bruemmer F."/>
            <person name="Labrenz M."/>
            <person name="Spormann A.M."/>
            <person name="Op den Camp H."/>
            <person name="Overmann J."/>
            <person name="Amann R."/>
            <person name="Jetten M.S.M."/>
            <person name="Mascher T."/>
            <person name="Medema M.H."/>
            <person name="Devos D.P."/>
            <person name="Kaster A.-K."/>
            <person name="Ovreas L."/>
            <person name="Rohde M."/>
            <person name="Galperin M.Y."/>
            <person name="Jogler C."/>
        </authorList>
    </citation>
    <scope>NUCLEOTIDE SEQUENCE [LARGE SCALE GENOMIC DNA]</scope>
    <source>
        <strain evidence="1 2">KS4</strain>
    </source>
</reference>
<dbReference type="InterPro" id="IPR004375">
    <property type="entry name" value="NanQ/TabA/YiaL"/>
</dbReference>
<dbReference type="InterPro" id="IPR037012">
    <property type="entry name" value="NanQ/TabA/YiaL_sf"/>
</dbReference>
<dbReference type="EMBL" id="CP036425">
    <property type="protein sequence ID" value="QDU34671.1"/>
    <property type="molecule type" value="Genomic_DNA"/>
</dbReference>
<accession>A0A517YWS5</accession>
<dbReference type="RefSeq" id="WP_145078861.1">
    <property type="nucleotide sequence ID" value="NZ_CP036425.1"/>
</dbReference>
<dbReference type="Gene3D" id="2.60.120.370">
    <property type="entry name" value="YhcH/YjgK/YiaL"/>
    <property type="match status" value="1"/>
</dbReference>